<dbReference type="GO" id="GO:0004834">
    <property type="term" value="F:tryptophan synthase activity"/>
    <property type="evidence" value="ECO:0007669"/>
    <property type="project" value="UniProtKB-EC"/>
</dbReference>
<evidence type="ECO:0000256" key="6">
    <source>
        <dbReference type="ARBA" id="ARBA00023141"/>
    </source>
</evidence>
<keyword evidence="7 10" id="KW-0456">Lyase</keyword>
<dbReference type="Pfam" id="PF00290">
    <property type="entry name" value="Trp_syntA"/>
    <property type="match status" value="1"/>
</dbReference>
<reference evidence="10" key="1">
    <citation type="submission" date="2021-08" db="EMBL/GenBank/DDBJ databases">
        <authorList>
            <person name="Nwanade C."/>
            <person name="Wang M."/>
            <person name="Masoudi A."/>
            <person name="Yu Z."/>
            <person name="Liu J."/>
        </authorList>
    </citation>
    <scope>NUCLEOTIDE SEQUENCE</scope>
    <source>
        <strain evidence="10">S056</strain>
        <plasmid evidence="10">unnamed1</plasmid>
    </source>
</reference>
<evidence type="ECO:0000256" key="3">
    <source>
        <dbReference type="ARBA" id="ARBA00012043"/>
    </source>
</evidence>
<dbReference type="InterPro" id="IPR013785">
    <property type="entry name" value="Aldolase_TIM"/>
</dbReference>
<protein>
    <recommendedName>
        <fullName evidence="3">tryptophan synthase</fullName>
        <ecNumber evidence="3">4.2.1.20</ecNumber>
    </recommendedName>
</protein>
<dbReference type="PANTHER" id="PTHR43406:SF1">
    <property type="entry name" value="TRYPTOPHAN SYNTHASE ALPHA CHAIN, CHLOROPLASTIC"/>
    <property type="match status" value="1"/>
</dbReference>
<dbReference type="InterPro" id="IPR002028">
    <property type="entry name" value="Trp_synthase_suA"/>
</dbReference>
<comment type="catalytic activity">
    <reaction evidence="8">
        <text>(1S,2R)-1-C-(indol-3-yl)glycerol 3-phosphate + L-serine = D-glyceraldehyde 3-phosphate + L-tryptophan + H2O</text>
        <dbReference type="Rhea" id="RHEA:10532"/>
        <dbReference type="ChEBI" id="CHEBI:15377"/>
        <dbReference type="ChEBI" id="CHEBI:33384"/>
        <dbReference type="ChEBI" id="CHEBI:57912"/>
        <dbReference type="ChEBI" id="CHEBI:58866"/>
        <dbReference type="ChEBI" id="CHEBI:59776"/>
        <dbReference type="EC" id="4.2.1.20"/>
    </reaction>
</comment>
<dbReference type="InterPro" id="IPR011060">
    <property type="entry name" value="RibuloseP-bd_barrel"/>
</dbReference>
<evidence type="ECO:0000256" key="8">
    <source>
        <dbReference type="ARBA" id="ARBA00049047"/>
    </source>
</evidence>
<dbReference type="RefSeq" id="WP_259807064.1">
    <property type="nucleotide sequence ID" value="NZ_CP080777.1"/>
</dbReference>
<accession>A0A9Q9HHT7</accession>
<organism evidence="10 11">
    <name type="scientific">Aliiroseovarius crassostreae</name>
    <dbReference type="NCBI Taxonomy" id="154981"/>
    <lineage>
        <taxon>Bacteria</taxon>
        <taxon>Pseudomonadati</taxon>
        <taxon>Pseudomonadota</taxon>
        <taxon>Alphaproteobacteria</taxon>
        <taxon>Rhodobacterales</taxon>
        <taxon>Paracoccaceae</taxon>
        <taxon>Aliiroseovarius</taxon>
    </lineage>
</organism>
<keyword evidence="10" id="KW-0614">Plasmid</keyword>
<comment type="similarity">
    <text evidence="9">Belongs to the TrpA family.</text>
</comment>
<dbReference type="AlphaFoldDB" id="A0A9Q9HHT7"/>
<comment type="pathway">
    <text evidence="1">Amino-acid biosynthesis; L-tryptophan biosynthesis; L-tryptophan from chorismate: step 5/5.</text>
</comment>
<geneLocation type="plasmid" evidence="10 11">
    <name>unnamed1</name>
</geneLocation>
<dbReference type="SUPFAM" id="SSF51366">
    <property type="entry name" value="Ribulose-phoshate binding barrel"/>
    <property type="match status" value="1"/>
</dbReference>
<keyword evidence="5" id="KW-0822">Tryptophan biosynthesis</keyword>
<keyword evidence="4" id="KW-0028">Amino-acid biosynthesis</keyword>
<dbReference type="GO" id="GO:0005829">
    <property type="term" value="C:cytosol"/>
    <property type="evidence" value="ECO:0007669"/>
    <property type="project" value="TreeGrafter"/>
</dbReference>
<dbReference type="NCBIfam" id="TIGR00262">
    <property type="entry name" value="trpA"/>
    <property type="match status" value="1"/>
</dbReference>
<dbReference type="PANTHER" id="PTHR43406">
    <property type="entry name" value="TRYPTOPHAN SYNTHASE, ALPHA CHAIN"/>
    <property type="match status" value="1"/>
</dbReference>
<keyword evidence="6" id="KW-0057">Aromatic amino acid biosynthesis</keyword>
<evidence type="ECO:0000256" key="4">
    <source>
        <dbReference type="ARBA" id="ARBA00022605"/>
    </source>
</evidence>
<evidence type="ECO:0000313" key="10">
    <source>
        <dbReference type="EMBL" id="UWP97210.1"/>
    </source>
</evidence>
<dbReference type="Gene3D" id="3.20.20.70">
    <property type="entry name" value="Aldolase class I"/>
    <property type="match status" value="1"/>
</dbReference>
<sequence length="279" mass="29795">MGYNSEPPSPALLPFTAGHPRLCPLIMAGDPDLDTTRALLTRCVDLGVRMVELCVPFRNAFTDGDTLRRAHKRALKNEVSPSETVFAVLDMVRAFHKQIDIVLLVDSSHTLRPVGMDLLLGRAKEAGVSALLPHGLPPRLVEQFNTAARRAGMPVVGTIYANATPEVRQKVLHQTSAFLYLVSTYGRSGGAVDPCDLTPRIEMLRTQTDVPIALGFGLRSPQDVARAFAAGCDIAIVGSAISNEVDAALDAGECVVDRAGSFIAALQAAAQPTRQESTA</sequence>
<evidence type="ECO:0000256" key="7">
    <source>
        <dbReference type="ARBA" id="ARBA00023239"/>
    </source>
</evidence>
<evidence type="ECO:0000256" key="1">
    <source>
        <dbReference type="ARBA" id="ARBA00004733"/>
    </source>
</evidence>
<evidence type="ECO:0000313" key="11">
    <source>
        <dbReference type="Proteomes" id="UP001057991"/>
    </source>
</evidence>
<gene>
    <name evidence="10" type="primary">trpA</name>
    <name evidence="10" type="ORF">K3X48_15380</name>
</gene>
<dbReference type="EC" id="4.2.1.20" evidence="3"/>
<evidence type="ECO:0000256" key="2">
    <source>
        <dbReference type="ARBA" id="ARBA00011270"/>
    </source>
</evidence>
<proteinExistence type="inferred from homology"/>
<comment type="subunit">
    <text evidence="2">Tetramer of two alpha and two beta chains.</text>
</comment>
<evidence type="ECO:0000256" key="9">
    <source>
        <dbReference type="RuleBase" id="RU003662"/>
    </source>
</evidence>
<dbReference type="CDD" id="cd04724">
    <property type="entry name" value="Tryptophan_synthase_alpha"/>
    <property type="match status" value="1"/>
</dbReference>
<evidence type="ECO:0000256" key="5">
    <source>
        <dbReference type="ARBA" id="ARBA00022822"/>
    </source>
</evidence>
<dbReference type="EMBL" id="CP080777">
    <property type="protein sequence ID" value="UWP97210.1"/>
    <property type="molecule type" value="Genomic_DNA"/>
</dbReference>
<name>A0A9Q9HHT7_9RHOB</name>
<dbReference type="Proteomes" id="UP001057991">
    <property type="component" value="Plasmid unnamed1"/>
</dbReference>